<dbReference type="EMBL" id="JAAXLA010000093">
    <property type="protein sequence ID" value="NMI01642.1"/>
    <property type="molecule type" value="Genomic_DNA"/>
</dbReference>
<keyword evidence="4" id="KW-1185">Reference proteome</keyword>
<keyword evidence="2" id="KW-1133">Transmembrane helix</keyword>
<dbReference type="RefSeq" id="WP_169385157.1">
    <property type="nucleotide sequence ID" value="NZ_JAAXLA010000093.1"/>
</dbReference>
<protein>
    <submittedName>
        <fullName evidence="3">Uncharacterized protein</fullName>
    </submittedName>
</protein>
<accession>A0ABX1SMJ5</accession>
<gene>
    <name evidence="3" type="ORF">HF526_30730</name>
</gene>
<evidence type="ECO:0000313" key="4">
    <source>
        <dbReference type="Proteomes" id="UP000820669"/>
    </source>
</evidence>
<organism evidence="3 4">
    <name type="scientific">Pseudonocardia acidicola</name>
    <dbReference type="NCBI Taxonomy" id="2724939"/>
    <lineage>
        <taxon>Bacteria</taxon>
        <taxon>Bacillati</taxon>
        <taxon>Actinomycetota</taxon>
        <taxon>Actinomycetes</taxon>
        <taxon>Pseudonocardiales</taxon>
        <taxon>Pseudonocardiaceae</taxon>
        <taxon>Pseudonocardia</taxon>
    </lineage>
</organism>
<feature type="region of interest" description="Disordered" evidence="1">
    <location>
        <begin position="66"/>
        <end position="98"/>
    </location>
</feature>
<reference evidence="3 4" key="1">
    <citation type="submission" date="2020-04" db="EMBL/GenBank/DDBJ databases">
        <authorList>
            <person name="Klaysubun C."/>
            <person name="Duangmal K."/>
            <person name="Lipun K."/>
        </authorList>
    </citation>
    <scope>NUCLEOTIDE SEQUENCE [LARGE SCALE GENOMIC DNA]</scope>
    <source>
        <strain evidence="3 4">K10HN5</strain>
    </source>
</reference>
<feature type="region of interest" description="Disordered" evidence="1">
    <location>
        <begin position="114"/>
        <end position="152"/>
    </location>
</feature>
<feature type="compositionally biased region" description="Basic and acidic residues" evidence="1">
    <location>
        <begin position="133"/>
        <end position="142"/>
    </location>
</feature>
<proteinExistence type="predicted"/>
<keyword evidence="2" id="KW-0812">Transmembrane</keyword>
<evidence type="ECO:0000313" key="3">
    <source>
        <dbReference type="EMBL" id="NMI01642.1"/>
    </source>
</evidence>
<evidence type="ECO:0000256" key="1">
    <source>
        <dbReference type="SAM" id="MobiDB-lite"/>
    </source>
</evidence>
<dbReference type="Proteomes" id="UP000820669">
    <property type="component" value="Unassembled WGS sequence"/>
</dbReference>
<comment type="caution">
    <text evidence="3">The sequence shown here is derived from an EMBL/GenBank/DDBJ whole genome shotgun (WGS) entry which is preliminary data.</text>
</comment>
<feature type="transmembrane region" description="Helical" evidence="2">
    <location>
        <begin position="12"/>
        <end position="35"/>
    </location>
</feature>
<name>A0ABX1SMJ5_9PSEU</name>
<evidence type="ECO:0000256" key="2">
    <source>
        <dbReference type="SAM" id="Phobius"/>
    </source>
</evidence>
<keyword evidence="2" id="KW-0472">Membrane</keyword>
<sequence>MVGRGERAARVLRTMLVGVVPVLAGAGVVVAIGLVPVGPPATVTVPVGQAGHPVTVMVPVAAPSTAHPATATTASPQAAPAAQRSSTTTPPSPASPKGATVVYTCDLNGPPVFGNPANPDEITNRACGYLDGQGRERSRDPWIDGQLTGRPR</sequence>